<gene>
    <name evidence="1" type="ORF">GSH16_06715</name>
</gene>
<keyword evidence="2" id="KW-1185">Reference proteome</keyword>
<comment type="caution">
    <text evidence="1">The sequence shown here is derived from an EMBL/GenBank/DDBJ whole genome shotgun (WGS) entry which is preliminary data.</text>
</comment>
<dbReference type="GO" id="GO:0032259">
    <property type="term" value="P:methylation"/>
    <property type="evidence" value="ECO:0007669"/>
    <property type="project" value="UniProtKB-KW"/>
</dbReference>
<dbReference type="Gene3D" id="3.40.50.150">
    <property type="entry name" value="Vaccinia Virus protein VP39"/>
    <property type="match status" value="1"/>
</dbReference>
<dbReference type="EMBL" id="WUWG01000003">
    <property type="protein sequence ID" value="MXU65133.1"/>
    <property type="molecule type" value="Genomic_DNA"/>
</dbReference>
<name>A0A6B0TVW4_9RHOB</name>
<dbReference type="Pfam" id="PF13578">
    <property type="entry name" value="Methyltransf_24"/>
    <property type="match status" value="1"/>
</dbReference>
<evidence type="ECO:0000313" key="1">
    <source>
        <dbReference type="EMBL" id="MXU65133.1"/>
    </source>
</evidence>
<evidence type="ECO:0000313" key="2">
    <source>
        <dbReference type="Proteomes" id="UP000436016"/>
    </source>
</evidence>
<dbReference type="SUPFAM" id="SSF53335">
    <property type="entry name" value="S-adenosyl-L-methionine-dependent methyltransferases"/>
    <property type="match status" value="1"/>
</dbReference>
<dbReference type="AlphaFoldDB" id="A0A6B0TVW4"/>
<proteinExistence type="predicted"/>
<keyword evidence="1" id="KW-0489">Methyltransferase</keyword>
<organism evidence="1 2">
    <name type="scientific">Oceanomicrobium pacificus</name>
    <dbReference type="NCBI Taxonomy" id="2692916"/>
    <lineage>
        <taxon>Bacteria</taxon>
        <taxon>Pseudomonadati</taxon>
        <taxon>Pseudomonadota</taxon>
        <taxon>Alphaproteobacteria</taxon>
        <taxon>Rhodobacterales</taxon>
        <taxon>Paracoccaceae</taxon>
        <taxon>Oceanomicrobium</taxon>
    </lineage>
</organism>
<dbReference type="Proteomes" id="UP000436016">
    <property type="component" value="Unassembled WGS sequence"/>
</dbReference>
<protein>
    <submittedName>
        <fullName evidence="1">Class I SAM-dependent methyltransferase</fullName>
    </submittedName>
</protein>
<dbReference type="RefSeq" id="WP_160853340.1">
    <property type="nucleotide sequence ID" value="NZ_WUWG01000003.1"/>
</dbReference>
<reference evidence="1 2" key="1">
    <citation type="submission" date="2019-12" db="EMBL/GenBank/DDBJ databases">
        <title>Strain KN286 was isolated from seawater, which was collected from Caroline Seamount in the tropical western Pacific.</title>
        <authorList>
            <person name="Wang Q."/>
        </authorList>
    </citation>
    <scope>NUCLEOTIDE SEQUENCE [LARGE SCALE GENOMIC DNA]</scope>
    <source>
        <strain evidence="1 2">KN286</strain>
    </source>
</reference>
<dbReference type="GO" id="GO:0008168">
    <property type="term" value="F:methyltransferase activity"/>
    <property type="evidence" value="ECO:0007669"/>
    <property type="project" value="UniProtKB-KW"/>
</dbReference>
<sequence>MLGLLERNPSLRARWFRSLFSIFDVDDLAHLDLAWWTFDAMDKVETWLADRPDARVFEWGSGASTLWLSKRVAHVTSVEHDTEWVTVIEKRTAALENVDLSLVPPDESGQIRSGRDGFRDVFFDSYVHAIERTDSRFDLIIIDGRARAACLDVAVNHLSDGGIILFDNSCRERYRAAIDGSGLVEDRLKGLTPSLPYADCTSLLTVPH</sequence>
<keyword evidence="1" id="KW-0808">Transferase</keyword>
<dbReference type="InterPro" id="IPR029063">
    <property type="entry name" value="SAM-dependent_MTases_sf"/>
</dbReference>
<accession>A0A6B0TVW4</accession>